<evidence type="ECO:0000256" key="9">
    <source>
        <dbReference type="ARBA" id="ARBA00048270"/>
    </source>
</evidence>
<comment type="caution">
    <text evidence="17">The sequence shown here is derived from an EMBL/GenBank/DDBJ whole genome shotgun (WGS) entry which is preliminary data.</text>
</comment>
<dbReference type="Pfam" id="PF04558">
    <property type="entry name" value="tRNA_synt_1c_R1"/>
    <property type="match status" value="1"/>
</dbReference>
<dbReference type="InterPro" id="IPR049437">
    <property type="entry name" value="tRNA-synt_1c_C2"/>
</dbReference>
<organism evidence="17 18">
    <name type="scientific">Wallemia ichthyophaga</name>
    <dbReference type="NCBI Taxonomy" id="245174"/>
    <lineage>
        <taxon>Eukaryota</taxon>
        <taxon>Fungi</taxon>
        <taxon>Dikarya</taxon>
        <taxon>Basidiomycota</taxon>
        <taxon>Wallemiomycotina</taxon>
        <taxon>Wallemiomycetes</taxon>
        <taxon>Wallemiales</taxon>
        <taxon>Wallemiaceae</taxon>
        <taxon>Wallemia</taxon>
    </lineage>
</organism>
<dbReference type="InterPro" id="IPR011035">
    <property type="entry name" value="Ribosomal_bL25/Gln-tRNA_synth"/>
</dbReference>
<evidence type="ECO:0000256" key="10">
    <source>
        <dbReference type="RuleBase" id="RU363037"/>
    </source>
</evidence>
<dbReference type="GO" id="GO:0006425">
    <property type="term" value="P:glutaminyl-tRNA aminoacylation"/>
    <property type="evidence" value="ECO:0007669"/>
    <property type="project" value="InterPro"/>
</dbReference>
<keyword evidence="7 10" id="KW-0030">Aminoacyl-tRNA synthetase</keyword>
<dbReference type="InterPro" id="IPR050132">
    <property type="entry name" value="Gln/Glu-tRNA_Ligase"/>
</dbReference>
<dbReference type="AlphaFoldDB" id="A0A4T0EWI8"/>
<feature type="domain" description="Glutaminyl-tRNA synthetase class Ib non-specific RNA-binding" evidence="14">
    <location>
        <begin position="201"/>
        <end position="258"/>
    </location>
</feature>
<dbReference type="PROSITE" id="PS00178">
    <property type="entry name" value="AA_TRNA_LIGASE_I"/>
    <property type="match status" value="1"/>
</dbReference>
<evidence type="ECO:0000259" key="14">
    <source>
        <dbReference type="Pfam" id="PF04557"/>
    </source>
</evidence>
<evidence type="ECO:0000256" key="4">
    <source>
        <dbReference type="ARBA" id="ARBA00022741"/>
    </source>
</evidence>
<dbReference type="InterPro" id="IPR020056">
    <property type="entry name" value="Rbsml_bL25/Gln-tRNA_synth_N"/>
</dbReference>
<dbReference type="Pfam" id="PF04557">
    <property type="entry name" value="tRNA_synt_1c_R2"/>
    <property type="match status" value="1"/>
</dbReference>
<proteinExistence type="inferred from homology"/>
<accession>A0A4T0EWI8</accession>
<evidence type="ECO:0000256" key="3">
    <source>
        <dbReference type="ARBA" id="ARBA00022598"/>
    </source>
</evidence>
<keyword evidence="5 10" id="KW-0067">ATP-binding</keyword>
<name>A0A4T0EWI8_WALIC</name>
<dbReference type="InterPro" id="IPR020058">
    <property type="entry name" value="Glu/Gln-tRNA-synth_Ib_cat-dom"/>
</dbReference>
<evidence type="ECO:0000256" key="6">
    <source>
        <dbReference type="ARBA" id="ARBA00022917"/>
    </source>
</evidence>
<dbReference type="InterPro" id="IPR000924">
    <property type="entry name" value="Glu/Gln-tRNA-synth"/>
</dbReference>
<feature type="region of interest" description="Disordered" evidence="11">
    <location>
        <begin position="765"/>
        <end position="793"/>
    </location>
</feature>
<feature type="compositionally biased region" description="Basic and acidic residues" evidence="11">
    <location>
        <begin position="765"/>
        <end position="787"/>
    </location>
</feature>
<dbReference type="PANTHER" id="PTHR43097">
    <property type="entry name" value="GLUTAMINE-TRNA LIGASE"/>
    <property type="match status" value="1"/>
</dbReference>
<comment type="catalytic activity">
    <reaction evidence="9">
        <text>tRNA(Gln) + L-glutamine + ATP = L-glutaminyl-tRNA(Gln) + AMP + diphosphate</text>
        <dbReference type="Rhea" id="RHEA:20121"/>
        <dbReference type="Rhea" id="RHEA-COMP:9662"/>
        <dbReference type="Rhea" id="RHEA-COMP:9681"/>
        <dbReference type="ChEBI" id="CHEBI:30616"/>
        <dbReference type="ChEBI" id="CHEBI:33019"/>
        <dbReference type="ChEBI" id="CHEBI:58359"/>
        <dbReference type="ChEBI" id="CHEBI:78442"/>
        <dbReference type="ChEBI" id="CHEBI:78521"/>
        <dbReference type="ChEBI" id="CHEBI:456215"/>
        <dbReference type="EC" id="6.1.1.18"/>
    </reaction>
</comment>
<dbReference type="Gene3D" id="3.40.50.620">
    <property type="entry name" value="HUPs"/>
    <property type="match status" value="1"/>
</dbReference>
<evidence type="ECO:0000259" key="13">
    <source>
        <dbReference type="Pfam" id="PF03950"/>
    </source>
</evidence>
<feature type="compositionally biased region" description="Polar residues" evidence="11">
    <location>
        <begin position="212"/>
        <end position="229"/>
    </location>
</feature>
<keyword evidence="3 10" id="KW-0436">Ligase</keyword>
<dbReference type="SUPFAM" id="SSF52374">
    <property type="entry name" value="Nucleotidylyl transferase"/>
    <property type="match status" value="1"/>
</dbReference>
<dbReference type="InterPro" id="IPR001412">
    <property type="entry name" value="aa-tRNA-synth_I_CS"/>
</dbReference>
<dbReference type="NCBIfam" id="TIGR00440">
    <property type="entry name" value="glnS"/>
    <property type="match status" value="1"/>
</dbReference>
<evidence type="ECO:0000256" key="1">
    <source>
        <dbReference type="ARBA" id="ARBA00005594"/>
    </source>
</evidence>
<keyword evidence="6 10" id="KW-0648">Protein biosynthesis</keyword>
<feature type="domain" description="Glutaminyl-tRNA synthetase class Ib non-specific RNA-binding" evidence="15">
    <location>
        <begin position="24"/>
        <end position="182"/>
    </location>
</feature>
<dbReference type="EMBL" id="SPOI01000068">
    <property type="protein sequence ID" value="TIB38230.1"/>
    <property type="molecule type" value="Genomic_DNA"/>
</dbReference>
<dbReference type="Pfam" id="PF03950">
    <property type="entry name" value="tRNA-synt_1c_C"/>
    <property type="match status" value="1"/>
</dbReference>
<feature type="region of interest" description="Disordered" evidence="11">
    <location>
        <begin position="200"/>
        <end position="229"/>
    </location>
</feature>
<evidence type="ECO:0000256" key="5">
    <source>
        <dbReference type="ARBA" id="ARBA00022840"/>
    </source>
</evidence>
<feature type="domain" description="Glutamyl/glutaminyl-tRNA synthetase class Ib catalytic" evidence="12">
    <location>
        <begin position="265"/>
        <end position="574"/>
    </location>
</feature>
<dbReference type="Proteomes" id="UP000310689">
    <property type="component" value="Unassembled WGS sequence"/>
</dbReference>
<dbReference type="InterPro" id="IPR042558">
    <property type="entry name" value="Gln-tRNA-synth_Ib_RNA-bd_N_1"/>
</dbReference>
<dbReference type="InterPro" id="IPR007639">
    <property type="entry name" value="Gln-tRNA-synth_Ib_RNA-bd_N"/>
</dbReference>
<dbReference type="Gene3D" id="2.40.240.10">
    <property type="entry name" value="Ribosomal Protein L25, Chain P"/>
    <property type="match status" value="2"/>
</dbReference>
<feature type="region of interest" description="Disordered" evidence="11">
    <location>
        <begin position="361"/>
        <end position="384"/>
    </location>
</feature>
<feature type="domain" description="Glutamyl/glutaminyl-tRNA synthetase class Ib anti-codon binding" evidence="13">
    <location>
        <begin position="577"/>
        <end position="676"/>
    </location>
</feature>
<dbReference type="InterPro" id="IPR014729">
    <property type="entry name" value="Rossmann-like_a/b/a_fold"/>
</dbReference>
<gene>
    <name evidence="17" type="ORF">E3P86_01748</name>
</gene>
<dbReference type="InterPro" id="IPR020059">
    <property type="entry name" value="Glu/Gln-tRNA-synth_Ib_codon-bd"/>
</dbReference>
<keyword evidence="4 10" id="KW-0547">Nucleotide-binding</keyword>
<dbReference type="FunFam" id="3.40.50.620:FF:000037">
    <property type="entry name" value="Glutamine--tRNA ligase cytoplasmic"/>
    <property type="match status" value="1"/>
</dbReference>
<feature type="compositionally biased region" description="Basic and acidic residues" evidence="11">
    <location>
        <begin position="200"/>
        <end position="211"/>
    </location>
</feature>
<dbReference type="InterPro" id="IPR004514">
    <property type="entry name" value="Gln-tRNA-synth"/>
</dbReference>
<dbReference type="Pfam" id="PF20974">
    <property type="entry name" value="tRNA-synt_1c_C2"/>
    <property type="match status" value="1"/>
</dbReference>
<dbReference type="Pfam" id="PF00749">
    <property type="entry name" value="tRNA-synt_1c"/>
    <property type="match status" value="1"/>
</dbReference>
<dbReference type="PRINTS" id="PR00987">
    <property type="entry name" value="TRNASYNTHGLU"/>
</dbReference>
<dbReference type="GO" id="GO:0005829">
    <property type="term" value="C:cytosol"/>
    <property type="evidence" value="ECO:0007669"/>
    <property type="project" value="TreeGrafter"/>
</dbReference>
<dbReference type="InterPro" id="IPR007638">
    <property type="entry name" value="Gln-tRNA-synth_Ib_RNA-bd_2"/>
</dbReference>
<evidence type="ECO:0000259" key="15">
    <source>
        <dbReference type="Pfam" id="PF04558"/>
    </source>
</evidence>
<sequence>MKTQHFESSHSSAHLLIIKMVDDSLISQFESFGLSPAKSTEYAKSKYSTVLLDNLHQLNLIETHLDEKLATLITSTITTNKAYNSLSRDKKLYLIDKIRISHLKESNQVNEAVDYLTRNDSINETDFNAHTGVGVVVPKHLIEQIAQKSLDPASATLPNPWSTHGLLIKSLKQNSQLKWSNPLELKGVVDSLYTSTYGTRDECNKRQKDAAKNTQKTPNKPSQPVAEPSSNIFEQGFLGALHKPGENPQVKPELREQHLKATGGKVITRFPPEPNGFLHIGHSKAITINFGYADHFNGHTYLRYDDTNPEAEEQVYFESILETVRWLGFEPWKITYSSDYFPKLYELAIELIKRGKAYVDHSTGEQMQQQRGGEERGPRVPSPWRERPISESLDAFEQMRLGVFQPGEATLRMKQDYTDGNPQMWDLVAYRVLKAPHHRTADAWKIYPTYDFTHCLVDSFEQISHSLCTTEFVLSRVSYEWLCDALEVYKPRQSEYGRLNMQGTVMSKRKIMKLVKDGHVRGWDDARLYTLIGLRRRGVPPSAILSFVKSLGVSTAVSSIQTSRFEQSVRSDLESKAPRLMAVVDPLKLVIDNVDEDYYLQVKKPFHPKISSFGDAAIPFTKHVYIDRSDFRVDADANYFRMAPGRVVGLMNAPYPVKCTSWREENGRVTEVHAELLTPRDGEKVPKPKAYIQWVAQHAPSHSPVRVDELRIFNQLFKSDNPAAAPDLVADLNPHSEEIVRGALVDISIYQLAKNELNHARKYAQDRTATAKKDVQDREMSAEEKRSPTPKLTPDQLIGMECVRFQALRAGFFALDKDTVLNAANEGTDIAPHTNDRIVLNRIVSLKAATS</sequence>
<dbReference type="FunFam" id="2.40.240.10:FF:000007">
    <property type="entry name" value="Glutamine--tRNA ligase"/>
    <property type="match status" value="1"/>
</dbReference>
<evidence type="ECO:0000256" key="11">
    <source>
        <dbReference type="SAM" id="MobiDB-lite"/>
    </source>
</evidence>
<dbReference type="SUPFAM" id="SSF50715">
    <property type="entry name" value="Ribosomal protein L25-like"/>
    <property type="match status" value="1"/>
</dbReference>
<evidence type="ECO:0000313" key="18">
    <source>
        <dbReference type="Proteomes" id="UP000310689"/>
    </source>
</evidence>
<evidence type="ECO:0000259" key="16">
    <source>
        <dbReference type="Pfam" id="PF20974"/>
    </source>
</evidence>
<evidence type="ECO:0000256" key="2">
    <source>
        <dbReference type="ARBA" id="ARBA00012836"/>
    </source>
</evidence>
<evidence type="ECO:0000259" key="12">
    <source>
        <dbReference type="Pfam" id="PF00749"/>
    </source>
</evidence>
<feature type="domain" description="tRNA synthetases class I (E and Q) anti-codon binding" evidence="16">
    <location>
        <begin position="692"/>
        <end position="755"/>
    </location>
</feature>
<protein>
    <recommendedName>
        <fullName evidence="2">glutamine--tRNA ligase</fullName>
        <ecNumber evidence="2">6.1.1.18</ecNumber>
    </recommendedName>
    <alternativeName>
        <fullName evidence="8">Glutaminyl-tRNA synthetase</fullName>
    </alternativeName>
</protein>
<feature type="compositionally biased region" description="Basic and acidic residues" evidence="11">
    <location>
        <begin position="372"/>
        <end position="384"/>
    </location>
</feature>
<evidence type="ECO:0000256" key="8">
    <source>
        <dbReference type="ARBA" id="ARBA00030466"/>
    </source>
</evidence>
<dbReference type="EC" id="6.1.1.18" evidence="2"/>
<evidence type="ECO:0000313" key="17">
    <source>
        <dbReference type="EMBL" id="TIB38230.1"/>
    </source>
</evidence>
<reference evidence="17 18" key="1">
    <citation type="submission" date="2019-03" db="EMBL/GenBank/DDBJ databases">
        <title>Sequencing 23 genomes of Wallemia ichthyophaga.</title>
        <authorList>
            <person name="Gostincar C."/>
        </authorList>
    </citation>
    <scope>NUCLEOTIDE SEQUENCE [LARGE SCALE GENOMIC DNA]</scope>
    <source>
        <strain evidence="17 18">EXF-6200</strain>
    </source>
</reference>
<comment type="similarity">
    <text evidence="1 10">Belongs to the class-I aminoacyl-tRNA synthetase family.</text>
</comment>
<dbReference type="PANTHER" id="PTHR43097:SF4">
    <property type="entry name" value="GLUTAMINE--TRNA LIGASE"/>
    <property type="match status" value="1"/>
</dbReference>
<dbReference type="GO" id="GO:0004819">
    <property type="term" value="F:glutamine-tRNA ligase activity"/>
    <property type="evidence" value="ECO:0007669"/>
    <property type="project" value="UniProtKB-EC"/>
</dbReference>
<dbReference type="Gene3D" id="1.10.8.1290">
    <property type="entry name" value="Glutaminyl-tRNA synthetase, non-specific RNA binding region part 1, domain 1"/>
    <property type="match status" value="1"/>
</dbReference>
<dbReference type="GO" id="GO:0005524">
    <property type="term" value="F:ATP binding"/>
    <property type="evidence" value="ECO:0007669"/>
    <property type="project" value="UniProtKB-KW"/>
</dbReference>
<evidence type="ECO:0000256" key="7">
    <source>
        <dbReference type="ARBA" id="ARBA00023146"/>
    </source>
</evidence>